<dbReference type="Gene3D" id="3.90.180.10">
    <property type="entry name" value="Medium-chain alcohol dehydrogenases, catalytic domain"/>
    <property type="match status" value="1"/>
</dbReference>
<dbReference type="GO" id="GO:0016651">
    <property type="term" value="F:oxidoreductase activity, acting on NAD(P)H"/>
    <property type="evidence" value="ECO:0007669"/>
    <property type="project" value="InterPro"/>
</dbReference>
<keyword evidence="2" id="KW-0560">Oxidoreductase</keyword>
<dbReference type="PANTHER" id="PTHR45348">
    <property type="entry name" value="HYPOTHETICAL OXIDOREDUCTASE (EUROFUNG)"/>
    <property type="match status" value="1"/>
</dbReference>
<comment type="similarity">
    <text evidence="1">Belongs to the zinc-containing alcohol dehydrogenase family.</text>
</comment>
<evidence type="ECO:0000256" key="2">
    <source>
        <dbReference type="ARBA" id="ARBA00023002"/>
    </source>
</evidence>
<sequence length="355" mass="38092">MASNQAVVVESPGKAVVKTVPYPTLPGDDYIIVKTTAYAVNPTDWKHVHFNGKNPTTGCIVGMDYAGVVAEVGPSVFGTFKTGDRVAGVIHGSNPAKKYNGAFAKYAPARAGLQHRIPDNLTDEEAASQGVAMITIGLSLYKDLGLPLPTAPAKTPFFFFIYGGSTAMGISAIQFAKLSGATVITTSSPANSEYILSLGADFVLDYKSETLVSDIIALTDGTLRLALDCQADDASLTICAKVLKGEKPHLASLLLGDRTAIDAINPDLKWDVPLGYYAFGEDFQCFDYFFWEAKQDEYEYLQRFVPIFWGALASGKVKPPRLFINQGGSGLEGVIAGMEYLRQGKVRGGKLVYTA</sequence>
<name>A0A8K0WUI6_9HYPO</name>
<dbReference type="Pfam" id="PF00107">
    <property type="entry name" value="ADH_zinc_N"/>
    <property type="match status" value="1"/>
</dbReference>
<comment type="caution">
    <text evidence="4">The sequence shown here is derived from an EMBL/GenBank/DDBJ whole genome shotgun (WGS) entry which is preliminary data.</text>
</comment>
<evidence type="ECO:0000256" key="1">
    <source>
        <dbReference type="ARBA" id="ARBA00008072"/>
    </source>
</evidence>
<dbReference type="InterPro" id="IPR036291">
    <property type="entry name" value="NAD(P)-bd_dom_sf"/>
</dbReference>
<evidence type="ECO:0000313" key="4">
    <source>
        <dbReference type="EMBL" id="KAH7325695.1"/>
    </source>
</evidence>
<dbReference type="InterPro" id="IPR020843">
    <property type="entry name" value="ER"/>
</dbReference>
<protein>
    <submittedName>
        <fullName evidence="4">Chaperonin 10-like protein</fullName>
    </submittedName>
</protein>
<evidence type="ECO:0000313" key="5">
    <source>
        <dbReference type="Proteomes" id="UP000813444"/>
    </source>
</evidence>
<organism evidence="4 5">
    <name type="scientific">Stachybotrys elegans</name>
    <dbReference type="NCBI Taxonomy" id="80388"/>
    <lineage>
        <taxon>Eukaryota</taxon>
        <taxon>Fungi</taxon>
        <taxon>Dikarya</taxon>
        <taxon>Ascomycota</taxon>
        <taxon>Pezizomycotina</taxon>
        <taxon>Sordariomycetes</taxon>
        <taxon>Hypocreomycetidae</taxon>
        <taxon>Hypocreales</taxon>
        <taxon>Stachybotryaceae</taxon>
        <taxon>Stachybotrys</taxon>
    </lineage>
</organism>
<dbReference type="OrthoDB" id="48317at2759"/>
<dbReference type="Gene3D" id="3.40.50.720">
    <property type="entry name" value="NAD(P)-binding Rossmann-like Domain"/>
    <property type="match status" value="1"/>
</dbReference>
<dbReference type="PANTHER" id="PTHR45348:SF2">
    <property type="entry name" value="ZINC-TYPE ALCOHOL DEHYDROGENASE-LIKE PROTEIN C2E1P3.01"/>
    <property type="match status" value="1"/>
</dbReference>
<dbReference type="AlphaFoldDB" id="A0A8K0WUI6"/>
<evidence type="ECO:0000259" key="3">
    <source>
        <dbReference type="SMART" id="SM00829"/>
    </source>
</evidence>
<dbReference type="SUPFAM" id="SSF51735">
    <property type="entry name" value="NAD(P)-binding Rossmann-fold domains"/>
    <property type="match status" value="1"/>
</dbReference>
<reference evidence="4" key="1">
    <citation type="journal article" date="2021" name="Nat. Commun.">
        <title>Genetic determinants of endophytism in the Arabidopsis root mycobiome.</title>
        <authorList>
            <person name="Mesny F."/>
            <person name="Miyauchi S."/>
            <person name="Thiergart T."/>
            <person name="Pickel B."/>
            <person name="Atanasova L."/>
            <person name="Karlsson M."/>
            <person name="Huettel B."/>
            <person name="Barry K.W."/>
            <person name="Haridas S."/>
            <person name="Chen C."/>
            <person name="Bauer D."/>
            <person name="Andreopoulos W."/>
            <person name="Pangilinan J."/>
            <person name="LaButti K."/>
            <person name="Riley R."/>
            <person name="Lipzen A."/>
            <person name="Clum A."/>
            <person name="Drula E."/>
            <person name="Henrissat B."/>
            <person name="Kohler A."/>
            <person name="Grigoriev I.V."/>
            <person name="Martin F.M."/>
            <person name="Hacquard S."/>
        </authorList>
    </citation>
    <scope>NUCLEOTIDE SEQUENCE</scope>
    <source>
        <strain evidence="4">MPI-CAGE-CH-0235</strain>
    </source>
</reference>
<accession>A0A8K0WUI6</accession>
<dbReference type="SUPFAM" id="SSF50129">
    <property type="entry name" value="GroES-like"/>
    <property type="match status" value="1"/>
</dbReference>
<dbReference type="InterPro" id="IPR047122">
    <property type="entry name" value="Trans-enoyl_RdTase-like"/>
</dbReference>
<gene>
    <name evidence="4" type="ORF">B0I35DRAFT_420976</name>
</gene>
<proteinExistence type="inferred from homology"/>
<dbReference type="SMART" id="SM00829">
    <property type="entry name" value="PKS_ER"/>
    <property type="match status" value="1"/>
</dbReference>
<dbReference type="Pfam" id="PF08240">
    <property type="entry name" value="ADH_N"/>
    <property type="match status" value="1"/>
</dbReference>
<feature type="domain" description="Enoyl reductase (ER)" evidence="3">
    <location>
        <begin position="13"/>
        <end position="353"/>
    </location>
</feature>
<keyword evidence="5" id="KW-1185">Reference proteome</keyword>
<dbReference type="InterPro" id="IPR011032">
    <property type="entry name" value="GroES-like_sf"/>
</dbReference>
<dbReference type="InterPro" id="IPR013154">
    <property type="entry name" value="ADH-like_N"/>
</dbReference>
<dbReference type="CDD" id="cd08249">
    <property type="entry name" value="enoyl_reductase_like"/>
    <property type="match status" value="1"/>
</dbReference>
<dbReference type="EMBL" id="JAGPNK010000002">
    <property type="protein sequence ID" value="KAH7325695.1"/>
    <property type="molecule type" value="Genomic_DNA"/>
</dbReference>
<dbReference type="Proteomes" id="UP000813444">
    <property type="component" value="Unassembled WGS sequence"/>
</dbReference>
<dbReference type="InterPro" id="IPR013149">
    <property type="entry name" value="ADH-like_C"/>
</dbReference>